<dbReference type="Proteomes" id="UP000242519">
    <property type="component" value="Unassembled WGS sequence"/>
</dbReference>
<keyword evidence="3" id="KW-1185">Reference proteome</keyword>
<feature type="compositionally biased region" description="Basic and acidic residues" evidence="1">
    <location>
        <begin position="213"/>
        <end position="226"/>
    </location>
</feature>
<evidence type="ECO:0000313" key="3">
    <source>
        <dbReference type="Proteomes" id="UP000242519"/>
    </source>
</evidence>
<reference evidence="2 3" key="1">
    <citation type="submission" date="2017-04" db="EMBL/GenBank/DDBJ databases">
        <title>Draft genome sequence of Marssonina coronaria NL1: causal agent of apple blotch.</title>
        <authorList>
            <person name="Cheng Q."/>
        </authorList>
    </citation>
    <scope>NUCLEOTIDE SEQUENCE [LARGE SCALE GENOMIC DNA]</scope>
    <source>
        <strain evidence="2 3">NL1</strain>
    </source>
</reference>
<proteinExistence type="predicted"/>
<feature type="region of interest" description="Disordered" evidence="1">
    <location>
        <begin position="190"/>
        <end position="226"/>
    </location>
</feature>
<protein>
    <submittedName>
        <fullName evidence="2">Uncharacterized protein</fullName>
    </submittedName>
</protein>
<sequence>MADARWHDSMAELRSVPARTALRCSGCSPMLPMLPMLRMLPMPPSDETPTGPRIIICPAGRCREMGWASWGRRHTRGAERMFACYRAKFASVPEENAAEVGEESWMGGLLGIRGWAVTVASTSSTTAHSWRRMGHFRAGICPGSCIPLPAQTEADLSHEGAATGPISPRTAVIELEECGVAGRGVEVTVPDASASSAQSVRRPIHARSASPGRRTDPTRSRGRSHD</sequence>
<gene>
    <name evidence="2" type="ORF">B2J93_1493</name>
</gene>
<dbReference type="AlphaFoldDB" id="A0A218Z1S2"/>
<evidence type="ECO:0000256" key="1">
    <source>
        <dbReference type="SAM" id="MobiDB-lite"/>
    </source>
</evidence>
<dbReference type="InParanoid" id="A0A218Z1S2"/>
<name>A0A218Z1S2_9HELO</name>
<organism evidence="2 3">
    <name type="scientific">Diplocarpon coronariae</name>
    <dbReference type="NCBI Taxonomy" id="2795749"/>
    <lineage>
        <taxon>Eukaryota</taxon>
        <taxon>Fungi</taxon>
        <taxon>Dikarya</taxon>
        <taxon>Ascomycota</taxon>
        <taxon>Pezizomycotina</taxon>
        <taxon>Leotiomycetes</taxon>
        <taxon>Helotiales</taxon>
        <taxon>Drepanopezizaceae</taxon>
        <taxon>Diplocarpon</taxon>
    </lineage>
</organism>
<comment type="caution">
    <text evidence="2">The sequence shown here is derived from an EMBL/GenBank/DDBJ whole genome shotgun (WGS) entry which is preliminary data.</text>
</comment>
<evidence type="ECO:0000313" key="2">
    <source>
        <dbReference type="EMBL" id="OWP02021.1"/>
    </source>
</evidence>
<dbReference type="EMBL" id="MZNU01000252">
    <property type="protein sequence ID" value="OWP02021.1"/>
    <property type="molecule type" value="Genomic_DNA"/>
</dbReference>
<accession>A0A218Z1S2</accession>